<organism evidence="2 3">
    <name type="scientific">Halteria grandinella</name>
    <dbReference type="NCBI Taxonomy" id="5974"/>
    <lineage>
        <taxon>Eukaryota</taxon>
        <taxon>Sar</taxon>
        <taxon>Alveolata</taxon>
        <taxon>Ciliophora</taxon>
        <taxon>Intramacronucleata</taxon>
        <taxon>Spirotrichea</taxon>
        <taxon>Stichotrichia</taxon>
        <taxon>Sporadotrichida</taxon>
        <taxon>Halteriidae</taxon>
        <taxon>Halteria</taxon>
    </lineage>
</organism>
<evidence type="ECO:0008006" key="4">
    <source>
        <dbReference type="Google" id="ProtNLM"/>
    </source>
</evidence>
<sequence length="526" mass="61691">MESLPKKDSSFEDLQDEISSDMKTQTNEETETVQKTVTFNTITTTNVIQTHQHDDQDPEKSFQDRMRDIVGEFQVVLSDEDEEEVVVVSPNHIRKKSTKVYIRDIDDEEEKKVEVSRMPIPSGSGQFSSMIAQSAQTMKSDDKRLKATSIEDDPCSMEGNSENYFENLDIRRLAEIGQKQLQQLLEQGDIKKFTIIRDPTNNQSYLDMLQYLKSLEYKRKYLLLTFENNEKVMITRFCSTFCLSHLSFQLRLDPDKEKFLNFLSILAKNQQQTIIDASGIPNLTQHQLLVISRRMEMHGHQSLKAKDYIGKNEQEIKEFYKFPQIEDDIEYKKKYTVKDGNSRIYIFQKENYVIKTPVEDFQGIKRVSPKVLNNLLVEQQMIQVVAYNDANILTQMSELIVLKNKEFIYYLAYKPLYELYEEIKEPSIFLRDSVLLASYLTELHLKTRLYHGDIKPANIFLYPNGTGLLRTDSDSLISLFNRKDKNEKVYEVKSYTKRYASEQLVSLLKDAEERKQRIFFNQDFLM</sequence>
<evidence type="ECO:0000313" key="3">
    <source>
        <dbReference type="Proteomes" id="UP000785679"/>
    </source>
</evidence>
<reference evidence="2" key="1">
    <citation type="submission" date="2019-06" db="EMBL/GenBank/DDBJ databases">
        <authorList>
            <person name="Zheng W."/>
        </authorList>
    </citation>
    <scope>NUCLEOTIDE SEQUENCE</scope>
    <source>
        <strain evidence="2">QDHG01</strain>
    </source>
</reference>
<feature type="region of interest" description="Disordered" evidence="1">
    <location>
        <begin position="1"/>
        <end position="35"/>
    </location>
</feature>
<evidence type="ECO:0000256" key="1">
    <source>
        <dbReference type="SAM" id="MobiDB-lite"/>
    </source>
</evidence>
<gene>
    <name evidence="2" type="ORF">FGO68_gene196</name>
</gene>
<dbReference type="SUPFAM" id="SSF56112">
    <property type="entry name" value="Protein kinase-like (PK-like)"/>
    <property type="match status" value="1"/>
</dbReference>
<dbReference type="InterPro" id="IPR008271">
    <property type="entry name" value="Ser/Thr_kinase_AS"/>
</dbReference>
<accession>A0A8J8NZX6</accession>
<feature type="compositionally biased region" description="Basic and acidic residues" evidence="1">
    <location>
        <begin position="1"/>
        <end position="10"/>
    </location>
</feature>
<dbReference type="AlphaFoldDB" id="A0A8J8NZX6"/>
<name>A0A8J8NZX6_HALGN</name>
<dbReference type="InterPro" id="IPR011009">
    <property type="entry name" value="Kinase-like_dom_sf"/>
</dbReference>
<proteinExistence type="predicted"/>
<dbReference type="Proteomes" id="UP000785679">
    <property type="component" value="Unassembled WGS sequence"/>
</dbReference>
<comment type="caution">
    <text evidence="2">The sequence shown here is derived from an EMBL/GenBank/DDBJ whole genome shotgun (WGS) entry which is preliminary data.</text>
</comment>
<keyword evidence="3" id="KW-1185">Reference proteome</keyword>
<protein>
    <recommendedName>
        <fullName evidence="4">Protein kinase domain-containing protein</fullName>
    </recommendedName>
</protein>
<dbReference type="GO" id="GO:0004672">
    <property type="term" value="F:protein kinase activity"/>
    <property type="evidence" value="ECO:0007669"/>
    <property type="project" value="InterPro"/>
</dbReference>
<dbReference type="EMBL" id="RRYP01003916">
    <property type="protein sequence ID" value="TNV83350.1"/>
    <property type="molecule type" value="Genomic_DNA"/>
</dbReference>
<dbReference type="PROSITE" id="PS00108">
    <property type="entry name" value="PROTEIN_KINASE_ST"/>
    <property type="match status" value="1"/>
</dbReference>
<evidence type="ECO:0000313" key="2">
    <source>
        <dbReference type="EMBL" id="TNV83350.1"/>
    </source>
</evidence>